<evidence type="ECO:0000256" key="2">
    <source>
        <dbReference type="ARBA" id="ARBA00007267"/>
    </source>
</evidence>
<feature type="compositionally biased region" description="Gly residues" evidence="5">
    <location>
        <begin position="1"/>
        <end position="16"/>
    </location>
</feature>
<evidence type="ECO:0000256" key="4">
    <source>
        <dbReference type="ARBA" id="ARBA00023242"/>
    </source>
</evidence>
<dbReference type="PANTHER" id="PTHR12446:SF34">
    <property type="entry name" value="PROTEIN LIN-54 HOMOLOG"/>
    <property type="match status" value="1"/>
</dbReference>
<dbReference type="InterPro" id="IPR028307">
    <property type="entry name" value="Lin-54_fam"/>
</dbReference>
<comment type="similarity">
    <text evidence="2">Belongs to the lin-54 family.</text>
</comment>
<name>A0A8S9JW07_BRACR</name>
<dbReference type="SMART" id="SM01114">
    <property type="entry name" value="CXC"/>
    <property type="match status" value="2"/>
</dbReference>
<feature type="compositionally biased region" description="Polar residues" evidence="5">
    <location>
        <begin position="85"/>
        <end position="95"/>
    </location>
</feature>
<dbReference type="GO" id="GO:0005634">
    <property type="term" value="C:nucleus"/>
    <property type="evidence" value="ECO:0007669"/>
    <property type="project" value="UniProtKB-SubCell"/>
</dbReference>
<organism evidence="7">
    <name type="scientific">Brassica cretica</name>
    <name type="common">Mustard</name>
    <dbReference type="NCBI Taxonomy" id="69181"/>
    <lineage>
        <taxon>Eukaryota</taxon>
        <taxon>Viridiplantae</taxon>
        <taxon>Streptophyta</taxon>
        <taxon>Embryophyta</taxon>
        <taxon>Tracheophyta</taxon>
        <taxon>Spermatophyta</taxon>
        <taxon>Magnoliopsida</taxon>
        <taxon>eudicotyledons</taxon>
        <taxon>Gunneridae</taxon>
        <taxon>Pentapetalae</taxon>
        <taxon>rosids</taxon>
        <taxon>malvids</taxon>
        <taxon>Brassicales</taxon>
        <taxon>Brassicaceae</taxon>
        <taxon>Brassiceae</taxon>
        <taxon>Brassica</taxon>
    </lineage>
</organism>
<sequence length="376" mass="40718">MGEEGGGGGGGGGGGFPPKKDGVTDESGFPAKTPARQLDFTGGSAEHSLSPTVVATAVKTIVTSSVSSSPITTMASRLHPVVRPTVTNPPSQSPILNAPIRHPKPESPISRPRPIVEGRDGTPQKKKQCNCKHSRCLKLYCECFASGTYCDGCNCVNCFNNVDNEPARRDAVEATLERNPNAFRPKIASSPHGVRDKREEIGEVVLLGKHNKGCHCKKSGCLKKYCECFQANILCSENCRCLDCKNFDGSEERQALFHETELKAKDREEMSLRIPCKSETVEPSLIAVISLLESYSKEICLKSNDIAASIAARRANPSATRDDLTFEKVRDPAQRCSFPLIRNCQATPAWRPSLLHAASDLQTSSLHRLGALPCTI</sequence>
<evidence type="ECO:0000256" key="3">
    <source>
        <dbReference type="ARBA" id="ARBA00022473"/>
    </source>
</evidence>
<dbReference type="InterPro" id="IPR033467">
    <property type="entry name" value="Tesmin/TSO1-like_CXC"/>
</dbReference>
<dbReference type="AlphaFoldDB" id="A0A8S9JW07"/>
<feature type="region of interest" description="Disordered" evidence="5">
    <location>
        <begin position="1"/>
        <end position="47"/>
    </location>
</feature>
<dbReference type="PROSITE" id="PS51634">
    <property type="entry name" value="CRC"/>
    <property type="match status" value="1"/>
</dbReference>
<feature type="region of interest" description="Disordered" evidence="5">
    <location>
        <begin position="82"/>
        <end position="122"/>
    </location>
</feature>
<evidence type="ECO:0000256" key="1">
    <source>
        <dbReference type="ARBA" id="ARBA00004123"/>
    </source>
</evidence>
<keyword evidence="3" id="KW-0217">Developmental protein</keyword>
<dbReference type="GO" id="GO:0006355">
    <property type="term" value="P:regulation of DNA-templated transcription"/>
    <property type="evidence" value="ECO:0007669"/>
    <property type="project" value="TreeGrafter"/>
</dbReference>
<gene>
    <name evidence="7" type="ORF">F2Q70_00034413</name>
</gene>
<evidence type="ECO:0000259" key="6">
    <source>
        <dbReference type="PROSITE" id="PS51634"/>
    </source>
</evidence>
<keyword evidence="4" id="KW-0539">Nucleus</keyword>
<evidence type="ECO:0000313" key="7">
    <source>
        <dbReference type="EMBL" id="KAF2586730.1"/>
    </source>
</evidence>
<proteinExistence type="inferred from homology"/>
<dbReference type="Pfam" id="PF03638">
    <property type="entry name" value="TCR"/>
    <property type="match status" value="2"/>
</dbReference>
<dbReference type="PANTHER" id="PTHR12446">
    <property type="entry name" value="TESMIN/TSO1-RELATED"/>
    <property type="match status" value="1"/>
</dbReference>
<protein>
    <recommendedName>
        <fullName evidence="6">CRC domain-containing protein</fullName>
    </recommendedName>
</protein>
<comment type="subcellular location">
    <subcellularLocation>
        <location evidence="1">Nucleus</location>
    </subcellularLocation>
</comment>
<comment type="caution">
    <text evidence="7">The sequence shown here is derived from an EMBL/GenBank/DDBJ whole genome shotgun (WGS) entry which is preliminary data.</text>
</comment>
<dbReference type="EMBL" id="QGKY02000246">
    <property type="protein sequence ID" value="KAF2586730.1"/>
    <property type="molecule type" value="Genomic_DNA"/>
</dbReference>
<reference evidence="7" key="1">
    <citation type="submission" date="2019-12" db="EMBL/GenBank/DDBJ databases">
        <title>Genome sequencing and annotation of Brassica cretica.</title>
        <authorList>
            <person name="Studholme D.J."/>
            <person name="Sarris P.F."/>
        </authorList>
    </citation>
    <scope>NUCLEOTIDE SEQUENCE</scope>
    <source>
        <strain evidence="7">PFS-102/07</strain>
        <tissue evidence="7">Leaf</tissue>
    </source>
</reference>
<accession>A0A8S9JW07</accession>
<dbReference type="InterPro" id="IPR005172">
    <property type="entry name" value="CRC"/>
</dbReference>
<evidence type="ECO:0000256" key="5">
    <source>
        <dbReference type="SAM" id="MobiDB-lite"/>
    </source>
</evidence>
<feature type="domain" description="CRC" evidence="6">
    <location>
        <begin position="125"/>
        <end position="249"/>
    </location>
</feature>